<keyword evidence="2" id="KW-0479">Metal-binding</keyword>
<keyword evidence="5" id="KW-0106">Calcium</keyword>
<dbReference type="InterPro" id="IPR018247">
    <property type="entry name" value="EF_Hand_1_Ca_BS"/>
</dbReference>
<keyword evidence="4" id="KW-0677">Repeat</keyword>
<organism evidence="14 15">
    <name type="scientific">Sus scrofa</name>
    <name type="common">Pig</name>
    <dbReference type="NCBI Taxonomy" id="9823"/>
    <lineage>
        <taxon>Eukaryota</taxon>
        <taxon>Metazoa</taxon>
        <taxon>Chordata</taxon>
        <taxon>Craniata</taxon>
        <taxon>Vertebrata</taxon>
        <taxon>Euteleostomi</taxon>
        <taxon>Mammalia</taxon>
        <taxon>Eutheria</taxon>
        <taxon>Laurasiatheria</taxon>
        <taxon>Artiodactyla</taxon>
        <taxon>Suina</taxon>
        <taxon>Suidae</taxon>
        <taxon>Sus</taxon>
    </lineage>
</organism>
<dbReference type="InParanoid" id="A0A287A0Q2"/>
<gene>
    <name evidence="14 16" type="primary">SDF4</name>
</gene>
<dbReference type="STRING" id="9823.ENSSSCP00000037330"/>
<keyword evidence="7" id="KW-0325">Glycoprotein</keyword>
<evidence type="ECO:0000256" key="2">
    <source>
        <dbReference type="ARBA" id="ARBA00022723"/>
    </source>
</evidence>
<evidence type="ECO:0000256" key="3">
    <source>
        <dbReference type="ARBA" id="ARBA00022729"/>
    </source>
</evidence>
<reference evidence="14" key="4">
    <citation type="submission" date="2025-09" db="UniProtKB">
        <authorList>
            <consortium name="Ensembl"/>
        </authorList>
    </citation>
    <scope>IDENTIFICATION</scope>
</reference>
<evidence type="ECO:0000256" key="11">
    <source>
        <dbReference type="SAM" id="MobiDB-lite"/>
    </source>
</evidence>
<evidence type="ECO:0007829" key="17">
    <source>
        <dbReference type="PeptideAtlas" id="A0A287A0Q2"/>
    </source>
</evidence>
<dbReference type="FunFam" id="1.10.238.10:FF:000207">
    <property type="entry name" value="Putative 45 kDa calcium-binding protein"/>
    <property type="match status" value="1"/>
</dbReference>
<feature type="domain" description="EF-hand" evidence="13">
    <location>
        <begin position="253"/>
        <end position="288"/>
    </location>
</feature>
<dbReference type="GeneTree" id="ENSGT01010000222360"/>
<dbReference type="GO" id="GO:0005770">
    <property type="term" value="C:late endosome"/>
    <property type="evidence" value="ECO:0007669"/>
    <property type="project" value="Ensembl"/>
</dbReference>
<dbReference type="GO" id="GO:0017156">
    <property type="term" value="P:calcium-ion regulated exocytosis"/>
    <property type="evidence" value="ECO:0000318"/>
    <property type="project" value="GO_Central"/>
</dbReference>
<comment type="similarity">
    <text evidence="1">Belongs to the CREC family.</text>
</comment>
<comment type="subcellular location">
    <subcellularLocation>
        <location evidence="8">Golgi apparatus lumen</location>
    </subcellularLocation>
</comment>
<evidence type="ECO:0000256" key="1">
    <source>
        <dbReference type="ARBA" id="ARBA00006431"/>
    </source>
</evidence>
<dbReference type="PROSITE" id="PS00018">
    <property type="entry name" value="EF_HAND_1"/>
    <property type="match status" value="5"/>
</dbReference>
<reference evidence="14" key="2">
    <citation type="journal article" date="2020" name="Gigascience">
        <title>An improved pig reference genome sequence to enable pig genetics and genomics research.</title>
        <authorList>
            <person name="Warr A."/>
            <person name="Affara N."/>
            <person name="Aken B."/>
            <person name="Beiki H."/>
            <person name="Bickhart D.M."/>
            <person name="Billis K."/>
            <person name="Chow W."/>
            <person name="Eory L."/>
            <person name="Finlayson H.A."/>
            <person name="Flicek P."/>
            <person name="Giron C.G."/>
            <person name="Griffin D.K."/>
            <person name="Hall R."/>
            <person name="Hannum G."/>
            <person name="Hourlier T."/>
            <person name="Howe K."/>
            <person name="Hume D.A."/>
            <person name="Izuogu O."/>
            <person name="Kim K."/>
            <person name="Koren S."/>
            <person name="Liu H."/>
            <person name="Manchanda N."/>
            <person name="Martin F.J."/>
            <person name="Nonneman D.J."/>
            <person name="O'Connor R.E."/>
            <person name="Phillippy A.M."/>
            <person name="Rohrer G.A."/>
            <person name="Rosen B.D."/>
            <person name="Rund L.A."/>
            <person name="Sargent C.A."/>
            <person name="Schook L.B."/>
            <person name="Schroeder S.G."/>
            <person name="Schwartz A.S."/>
            <person name="Skinner B.M."/>
            <person name="Talbot R."/>
            <person name="Tseng E."/>
            <person name="Tuggle C.K."/>
            <person name="Watson M."/>
            <person name="Smith T.P.L."/>
            <person name="Archibald A.L."/>
        </authorList>
    </citation>
    <scope>NUCLEOTIDE SEQUENCE [LARGE SCALE GENOMIC DNA]</scope>
    <source>
        <strain evidence="14">Duroc</strain>
    </source>
</reference>
<keyword evidence="3 12" id="KW-0732">Signal</keyword>
<feature type="chain" id="PRO_5023917574" description="45 kDa calcium-binding protein" evidence="12">
    <location>
        <begin position="23"/>
        <end position="478"/>
    </location>
</feature>
<evidence type="ECO:0000256" key="12">
    <source>
        <dbReference type="SAM" id="SignalP"/>
    </source>
</evidence>
<feature type="domain" description="EF-hand" evidence="13">
    <location>
        <begin position="394"/>
        <end position="429"/>
    </location>
</feature>
<evidence type="ECO:0000256" key="10">
    <source>
        <dbReference type="ARBA" id="ARBA00031511"/>
    </source>
</evidence>
<dbReference type="GO" id="GO:0045444">
    <property type="term" value="P:fat cell differentiation"/>
    <property type="evidence" value="ECO:0007669"/>
    <property type="project" value="Ensembl"/>
</dbReference>
<reference evidence="14" key="3">
    <citation type="submission" date="2025-08" db="UniProtKB">
        <authorList>
            <consortium name="Ensembl"/>
        </authorList>
    </citation>
    <scope>IDENTIFICATION</scope>
</reference>
<dbReference type="InterPro" id="IPR027240">
    <property type="entry name" value="CAB45_EFh"/>
</dbReference>
<feature type="region of interest" description="Disordered" evidence="11">
    <location>
        <begin position="48"/>
        <end position="83"/>
    </location>
</feature>
<evidence type="ECO:0000313" key="14">
    <source>
        <dbReference type="Ensembl" id="ENSSSCP00000037330.2"/>
    </source>
</evidence>
<dbReference type="ExpressionAtlas" id="A0A287A0Q2">
    <property type="expression patterns" value="baseline and differential"/>
</dbReference>
<proteinExistence type="evidence at protein level"/>
<reference evidence="15" key="1">
    <citation type="submission" date="2009-11" db="EMBL/GenBank/DDBJ databases">
        <authorList>
            <consortium name="Porcine genome sequencing project"/>
        </authorList>
    </citation>
    <scope>NUCLEOTIDE SEQUENCE [LARGE SCALE GENOMIC DNA]</scope>
    <source>
        <strain evidence="15">Duroc</strain>
    </source>
</reference>
<dbReference type="Ensembl" id="ENSSSCT00000047591.3">
    <property type="protein sequence ID" value="ENSSSCP00000037330.2"/>
    <property type="gene ID" value="ENSSSCG00000003332.5"/>
</dbReference>
<dbReference type="FunFam" id="1.10.238.10:FF:000120">
    <property type="entry name" value="45 kDa calcium-binding protein"/>
    <property type="match status" value="1"/>
</dbReference>
<dbReference type="GO" id="GO:0005783">
    <property type="term" value="C:endoplasmic reticulum"/>
    <property type="evidence" value="ECO:0000318"/>
    <property type="project" value="GO_Central"/>
</dbReference>
<evidence type="ECO:0000313" key="16">
    <source>
        <dbReference type="VGNC" id="VGNC:92658"/>
    </source>
</evidence>
<dbReference type="InterPro" id="IPR002048">
    <property type="entry name" value="EF_hand_dom"/>
</dbReference>
<dbReference type="AlphaFoldDB" id="A0A287A0Q2"/>
<protein>
    <recommendedName>
        <fullName evidence="9">45 kDa calcium-binding protein</fullName>
    </recommendedName>
    <alternativeName>
        <fullName evidence="10">Stromal cell-derived factor 4</fullName>
    </alternativeName>
</protein>
<evidence type="ECO:0000256" key="6">
    <source>
        <dbReference type="ARBA" id="ARBA00023034"/>
    </source>
</evidence>
<dbReference type="Pfam" id="PF13202">
    <property type="entry name" value="EF-hand_5"/>
    <property type="match status" value="1"/>
</dbReference>
<dbReference type="InterPro" id="IPR011992">
    <property type="entry name" value="EF-hand-dom_pair"/>
</dbReference>
<evidence type="ECO:0000256" key="5">
    <source>
        <dbReference type="ARBA" id="ARBA00022837"/>
    </source>
</evidence>
<dbReference type="PANTHER" id="PTHR10827:SF98">
    <property type="entry name" value="45 KDA CALCIUM-BINDING PROTEIN"/>
    <property type="match status" value="1"/>
</dbReference>
<dbReference type="VGNC" id="VGNC:92658">
    <property type="gene designation" value="SDF4"/>
</dbReference>
<dbReference type="GO" id="GO:0005509">
    <property type="term" value="F:calcium ion binding"/>
    <property type="evidence" value="ECO:0000318"/>
    <property type="project" value="GO_Central"/>
</dbReference>
<dbReference type="SUPFAM" id="SSF47473">
    <property type="entry name" value="EF-hand"/>
    <property type="match status" value="2"/>
</dbReference>
<evidence type="ECO:0000256" key="4">
    <source>
        <dbReference type="ARBA" id="ARBA00022737"/>
    </source>
</evidence>
<evidence type="ECO:0000256" key="9">
    <source>
        <dbReference type="ARBA" id="ARBA00023817"/>
    </source>
</evidence>
<evidence type="ECO:0000256" key="7">
    <source>
        <dbReference type="ARBA" id="ARBA00023180"/>
    </source>
</evidence>
<keyword evidence="15" id="KW-1185">Reference proteome</keyword>
<evidence type="ECO:0000313" key="15">
    <source>
        <dbReference type="Proteomes" id="UP000008227"/>
    </source>
</evidence>
<feature type="domain" description="EF-hand" evidence="13">
    <location>
        <begin position="214"/>
        <end position="249"/>
    </location>
</feature>
<feature type="signal peptide" evidence="12">
    <location>
        <begin position="1"/>
        <end position="22"/>
    </location>
</feature>
<dbReference type="Proteomes" id="UP000008227">
    <property type="component" value="Chromosome 6"/>
</dbReference>
<dbReference type="Gene3D" id="1.10.238.10">
    <property type="entry name" value="EF-hand"/>
    <property type="match status" value="2"/>
</dbReference>
<accession>A0A287A0Q2</accession>
<keyword evidence="17" id="KW-1267">Proteomics identification</keyword>
<dbReference type="GO" id="GO:0005796">
    <property type="term" value="C:Golgi lumen"/>
    <property type="evidence" value="ECO:0007669"/>
    <property type="project" value="UniProtKB-SubCell"/>
</dbReference>
<evidence type="ECO:0000256" key="8">
    <source>
        <dbReference type="ARBA" id="ARBA00023769"/>
    </source>
</evidence>
<feature type="domain" description="EF-hand" evidence="13">
    <location>
        <begin position="349"/>
        <end position="384"/>
    </location>
</feature>
<feature type="compositionally biased region" description="Gly residues" evidence="11">
    <location>
        <begin position="53"/>
        <end position="65"/>
    </location>
</feature>
<dbReference type="SMART" id="SM00054">
    <property type="entry name" value="EFh"/>
    <property type="match status" value="5"/>
</dbReference>
<dbReference type="PANTHER" id="PTHR10827">
    <property type="entry name" value="RETICULOCALBIN"/>
    <property type="match status" value="1"/>
</dbReference>
<keyword evidence="6" id="KW-0333">Golgi apparatus</keyword>
<dbReference type="PROSITE" id="PS50222">
    <property type="entry name" value="EF_HAND_2"/>
    <property type="match status" value="4"/>
</dbReference>
<dbReference type="FunCoup" id="A0A287A0Q2">
    <property type="interactions" value="1005"/>
</dbReference>
<sequence>MGCPWATPRVLLVTVAWAEAAAGRVADGRGRWRHFLMTCPLLSSSAPFQGPHSAGGPGSWGGRGGSPWRPPAEKGPRGRVGAGGWLTREGRLAAAWPWKVGPPLQEALLAARAGRPAAQTPAAMAPRLAPLGGLAARCLWLLGVALLMDASARPANHSSARERAGHREEEEILPPDHLTGVKLEMDGHLNKDFHQEVFLGKDTGGFEEDAEPRRSRRKLMVIFSKVDLNTDRRISAKEMQRWIMEKTAEHFQQAVAESKMHFSAVDPDGDGRVSWDEYRVKFLASKGHDEREIADKIKNKWDLNIDEETQEVLENLKDRWYQADSPPPDLLLTEKEFLSFLHPEHSRGMLQFMAKEIIRDLDQDGDKRLSLPEFISLPAGTVENQQGQDIDDGWVRDRRREFEELIDADHDGIVTMAELEDYMDPMNEFSALNEAKQMIAVADENQNHYLEPEEVLKYSEFFTGSKLVDYARSVHEEF</sequence>
<dbReference type="CDD" id="cd16225">
    <property type="entry name" value="EFh_CREC_cab45"/>
    <property type="match status" value="1"/>
</dbReference>
<evidence type="ECO:0000259" key="13">
    <source>
        <dbReference type="PROSITE" id="PS50222"/>
    </source>
</evidence>
<name>A0A287A0Q2_PIG</name>
<dbReference type="Bgee" id="ENSSSCG00000003332">
    <property type="expression patterns" value="Expressed in ovary and 44 other cell types or tissues"/>
</dbReference>